<dbReference type="SUPFAM" id="SSF54637">
    <property type="entry name" value="Thioesterase/thiol ester dehydrase-isomerase"/>
    <property type="match status" value="1"/>
</dbReference>
<feature type="domain" description="Thioesterase" evidence="3">
    <location>
        <begin position="40"/>
        <end position="121"/>
    </location>
</feature>
<evidence type="ECO:0000259" key="3">
    <source>
        <dbReference type="Pfam" id="PF03061"/>
    </source>
</evidence>
<sequence>MCSKLSGLASSTSYLKARTRADYGYFLSYRTRWSDNDQYSHVNNAVYYHLFDSVINAYLIAHCDLSPQASDSIGLVVSSHCQFFSPLSFPDVLDLGLRVNHVGKSSVAYEVGVFREGGGEPAAVGGYTHVFVDRVSRKSSQMRDRTKEGLQRLFVERGSNRAVESKL</sequence>
<keyword evidence="2" id="KW-0378">Hydrolase</keyword>
<dbReference type="CDD" id="cd00586">
    <property type="entry name" value="4HBT"/>
    <property type="match status" value="1"/>
</dbReference>
<dbReference type="PANTHER" id="PTHR31793">
    <property type="entry name" value="4-HYDROXYBENZOYL-COA THIOESTERASE FAMILY MEMBER"/>
    <property type="match status" value="1"/>
</dbReference>
<evidence type="ECO:0000313" key="4">
    <source>
        <dbReference type="EMBL" id="KAF8484959.1"/>
    </source>
</evidence>
<dbReference type="Proteomes" id="UP000759537">
    <property type="component" value="Unassembled WGS sequence"/>
</dbReference>
<dbReference type="OrthoDB" id="2420454at2759"/>
<accession>A0A9P5N3C4</accession>
<evidence type="ECO:0000313" key="5">
    <source>
        <dbReference type="Proteomes" id="UP000759537"/>
    </source>
</evidence>
<name>A0A9P5N3C4_9AGAM</name>
<reference evidence="4" key="1">
    <citation type="submission" date="2019-10" db="EMBL/GenBank/DDBJ databases">
        <authorList>
            <consortium name="DOE Joint Genome Institute"/>
            <person name="Kuo A."/>
            <person name="Miyauchi S."/>
            <person name="Kiss E."/>
            <person name="Drula E."/>
            <person name="Kohler A."/>
            <person name="Sanchez-Garcia M."/>
            <person name="Andreopoulos B."/>
            <person name="Barry K.W."/>
            <person name="Bonito G."/>
            <person name="Buee M."/>
            <person name="Carver A."/>
            <person name="Chen C."/>
            <person name="Cichocki N."/>
            <person name="Clum A."/>
            <person name="Culley D."/>
            <person name="Crous P.W."/>
            <person name="Fauchery L."/>
            <person name="Girlanda M."/>
            <person name="Hayes R."/>
            <person name="Keri Z."/>
            <person name="LaButti K."/>
            <person name="Lipzen A."/>
            <person name="Lombard V."/>
            <person name="Magnuson J."/>
            <person name="Maillard F."/>
            <person name="Morin E."/>
            <person name="Murat C."/>
            <person name="Nolan M."/>
            <person name="Ohm R."/>
            <person name="Pangilinan J."/>
            <person name="Pereira M."/>
            <person name="Perotto S."/>
            <person name="Peter M."/>
            <person name="Riley R."/>
            <person name="Sitrit Y."/>
            <person name="Stielow B."/>
            <person name="Szollosi G."/>
            <person name="Zifcakova L."/>
            <person name="Stursova M."/>
            <person name="Spatafora J.W."/>
            <person name="Tedersoo L."/>
            <person name="Vaario L.-M."/>
            <person name="Yamada A."/>
            <person name="Yan M."/>
            <person name="Wang P."/>
            <person name="Xu J."/>
            <person name="Bruns T."/>
            <person name="Baldrian P."/>
            <person name="Vilgalys R."/>
            <person name="Henrissat B."/>
            <person name="Grigoriev I.V."/>
            <person name="Hibbett D."/>
            <person name="Nagy L.G."/>
            <person name="Martin F.M."/>
        </authorList>
    </citation>
    <scope>NUCLEOTIDE SEQUENCE</scope>
    <source>
        <strain evidence="4">Prilba</strain>
    </source>
</reference>
<dbReference type="EMBL" id="WHVB01000003">
    <property type="protein sequence ID" value="KAF8484959.1"/>
    <property type="molecule type" value="Genomic_DNA"/>
</dbReference>
<dbReference type="GO" id="GO:0047617">
    <property type="term" value="F:fatty acyl-CoA hydrolase activity"/>
    <property type="evidence" value="ECO:0007669"/>
    <property type="project" value="TreeGrafter"/>
</dbReference>
<keyword evidence="5" id="KW-1185">Reference proteome</keyword>
<dbReference type="Pfam" id="PF03061">
    <property type="entry name" value="4HBT"/>
    <property type="match status" value="1"/>
</dbReference>
<dbReference type="InterPro" id="IPR006683">
    <property type="entry name" value="Thioestr_dom"/>
</dbReference>
<evidence type="ECO:0000256" key="2">
    <source>
        <dbReference type="ARBA" id="ARBA00022801"/>
    </source>
</evidence>
<proteinExistence type="inferred from homology"/>
<comment type="caution">
    <text evidence="4">The sequence shown here is derived from an EMBL/GenBank/DDBJ whole genome shotgun (WGS) entry which is preliminary data.</text>
</comment>
<evidence type="ECO:0000256" key="1">
    <source>
        <dbReference type="ARBA" id="ARBA00005953"/>
    </source>
</evidence>
<gene>
    <name evidence="4" type="ORF">DFH94DRAFT_624383</name>
</gene>
<dbReference type="Gene3D" id="3.10.129.10">
    <property type="entry name" value="Hotdog Thioesterase"/>
    <property type="match status" value="1"/>
</dbReference>
<protein>
    <submittedName>
        <fullName evidence="4">Thioesterase thiol ester dehydrase-isomerase</fullName>
    </submittedName>
</protein>
<dbReference type="FunFam" id="3.10.129.10:FF:000104">
    <property type="entry name" value="Thioesterase family protein (AFU_orthologue AFUA_2G16350)"/>
    <property type="match status" value="1"/>
</dbReference>
<dbReference type="PANTHER" id="PTHR31793:SF27">
    <property type="entry name" value="NOVEL THIOESTERASE SUPERFAMILY DOMAIN AND SAPOSIN A-TYPE DOMAIN CONTAINING PROTEIN (0610012H03RIK)"/>
    <property type="match status" value="1"/>
</dbReference>
<comment type="similarity">
    <text evidence="1">Belongs to the 4-hydroxybenzoyl-CoA thioesterase family.</text>
</comment>
<organism evidence="4 5">
    <name type="scientific">Russula ochroleuca</name>
    <dbReference type="NCBI Taxonomy" id="152965"/>
    <lineage>
        <taxon>Eukaryota</taxon>
        <taxon>Fungi</taxon>
        <taxon>Dikarya</taxon>
        <taxon>Basidiomycota</taxon>
        <taxon>Agaricomycotina</taxon>
        <taxon>Agaricomycetes</taxon>
        <taxon>Russulales</taxon>
        <taxon>Russulaceae</taxon>
        <taxon>Russula</taxon>
    </lineage>
</organism>
<dbReference type="AlphaFoldDB" id="A0A9P5N3C4"/>
<reference evidence="4" key="2">
    <citation type="journal article" date="2020" name="Nat. Commun.">
        <title>Large-scale genome sequencing of mycorrhizal fungi provides insights into the early evolution of symbiotic traits.</title>
        <authorList>
            <person name="Miyauchi S."/>
            <person name="Kiss E."/>
            <person name="Kuo A."/>
            <person name="Drula E."/>
            <person name="Kohler A."/>
            <person name="Sanchez-Garcia M."/>
            <person name="Morin E."/>
            <person name="Andreopoulos B."/>
            <person name="Barry K.W."/>
            <person name="Bonito G."/>
            <person name="Buee M."/>
            <person name="Carver A."/>
            <person name="Chen C."/>
            <person name="Cichocki N."/>
            <person name="Clum A."/>
            <person name="Culley D."/>
            <person name="Crous P.W."/>
            <person name="Fauchery L."/>
            <person name="Girlanda M."/>
            <person name="Hayes R.D."/>
            <person name="Keri Z."/>
            <person name="LaButti K."/>
            <person name="Lipzen A."/>
            <person name="Lombard V."/>
            <person name="Magnuson J."/>
            <person name="Maillard F."/>
            <person name="Murat C."/>
            <person name="Nolan M."/>
            <person name="Ohm R.A."/>
            <person name="Pangilinan J."/>
            <person name="Pereira M.F."/>
            <person name="Perotto S."/>
            <person name="Peter M."/>
            <person name="Pfister S."/>
            <person name="Riley R."/>
            <person name="Sitrit Y."/>
            <person name="Stielow J.B."/>
            <person name="Szollosi G."/>
            <person name="Zifcakova L."/>
            <person name="Stursova M."/>
            <person name="Spatafora J.W."/>
            <person name="Tedersoo L."/>
            <person name="Vaario L.M."/>
            <person name="Yamada A."/>
            <person name="Yan M."/>
            <person name="Wang P."/>
            <person name="Xu J."/>
            <person name="Bruns T."/>
            <person name="Baldrian P."/>
            <person name="Vilgalys R."/>
            <person name="Dunand C."/>
            <person name="Henrissat B."/>
            <person name="Grigoriev I.V."/>
            <person name="Hibbett D."/>
            <person name="Nagy L.G."/>
            <person name="Martin F.M."/>
        </authorList>
    </citation>
    <scope>NUCLEOTIDE SEQUENCE</scope>
    <source>
        <strain evidence="4">Prilba</strain>
    </source>
</reference>
<dbReference type="InterPro" id="IPR050563">
    <property type="entry name" value="4-hydroxybenzoyl-CoA_TE"/>
</dbReference>
<dbReference type="InterPro" id="IPR029069">
    <property type="entry name" value="HotDog_dom_sf"/>
</dbReference>